<evidence type="ECO:0000256" key="1">
    <source>
        <dbReference type="SAM" id="SignalP"/>
    </source>
</evidence>
<sequence>MSSPRFNIPLLGLLIATAGLAGCTATRDLQRPEAAAARPAASTTLWRQDGYQGLYELVGDFSHNELFVAASPSFDEHSSGVIYRLDPGTLAAVQTIQLLERPFALALDARTRTLYAGLTLDGSLAELDADSGQVKRILKLAQPERDADGVVATPHTRKVVVDEASGLIFISSPGERGRVWIVDGTTFTLKHTVMTGLWTAGLAYDAASGLLYASQGGRDELVAIDPASGQIRTRYRTGDTNSDEPKASRHFLLNMAMDAKARRLYMTDSNSGDILTFDLASGRFGAPIATGVKGLLDIKVLPATSRLVATYRGSGHGETKGSGGVLVYDLASQRLLRNVSLPIHPNSLAVAPDEKAVFLTVKAPLDRKHELWRENGSDGVVRLGL</sequence>
<dbReference type="Gene3D" id="2.130.10.10">
    <property type="entry name" value="YVTN repeat-like/Quinoprotein amine dehydrogenase"/>
    <property type="match status" value="1"/>
</dbReference>
<dbReference type="InterPro" id="IPR015943">
    <property type="entry name" value="WD40/YVTN_repeat-like_dom_sf"/>
</dbReference>
<protein>
    <submittedName>
        <fullName evidence="2">Sugar lactone lactonase YvrE</fullName>
    </submittedName>
</protein>
<proteinExistence type="predicted"/>
<dbReference type="PANTHER" id="PTHR47197:SF3">
    <property type="entry name" value="DIHYDRO-HEME D1 DEHYDROGENASE"/>
    <property type="match status" value="1"/>
</dbReference>
<name>A0AAJ2EY24_9PSED</name>
<dbReference type="PANTHER" id="PTHR47197">
    <property type="entry name" value="PROTEIN NIRF"/>
    <property type="match status" value="1"/>
</dbReference>
<dbReference type="RefSeq" id="WP_309754989.1">
    <property type="nucleotide sequence ID" value="NZ_JAVJAF010000001.1"/>
</dbReference>
<dbReference type="PROSITE" id="PS51257">
    <property type="entry name" value="PROKAR_LIPOPROTEIN"/>
    <property type="match status" value="1"/>
</dbReference>
<comment type="caution">
    <text evidence="2">The sequence shown here is derived from an EMBL/GenBank/DDBJ whole genome shotgun (WGS) entry which is preliminary data.</text>
</comment>
<reference evidence="2" key="1">
    <citation type="submission" date="2023-08" db="EMBL/GenBank/DDBJ databases">
        <title>Functional and genomic diversity of the sorghum phyllosphere microbiome.</title>
        <authorList>
            <person name="Shade A."/>
        </authorList>
    </citation>
    <scope>NUCLEOTIDE SEQUENCE</scope>
    <source>
        <strain evidence="2">SORGH_AS_0201</strain>
    </source>
</reference>
<dbReference type="AlphaFoldDB" id="A0AAJ2EY24"/>
<dbReference type="InterPro" id="IPR011044">
    <property type="entry name" value="Quino_amine_DH_bsu"/>
</dbReference>
<organism evidence="2 3">
    <name type="scientific">Pseudomonas oryzihabitans</name>
    <dbReference type="NCBI Taxonomy" id="47885"/>
    <lineage>
        <taxon>Bacteria</taxon>
        <taxon>Pseudomonadati</taxon>
        <taxon>Pseudomonadota</taxon>
        <taxon>Gammaproteobacteria</taxon>
        <taxon>Pseudomonadales</taxon>
        <taxon>Pseudomonadaceae</taxon>
        <taxon>Pseudomonas</taxon>
    </lineage>
</organism>
<evidence type="ECO:0000313" key="2">
    <source>
        <dbReference type="EMBL" id="MDR6232860.1"/>
    </source>
</evidence>
<keyword evidence="1" id="KW-0732">Signal</keyword>
<feature type="signal peptide" evidence="1">
    <location>
        <begin position="1"/>
        <end position="21"/>
    </location>
</feature>
<evidence type="ECO:0000313" key="3">
    <source>
        <dbReference type="Proteomes" id="UP001268036"/>
    </source>
</evidence>
<dbReference type="InterPro" id="IPR051200">
    <property type="entry name" value="Host-pathogen_enzymatic-act"/>
</dbReference>
<dbReference type="Proteomes" id="UP001268036">
    <property type="component" value="Unassembled WGS sequence"/>
</dbReference>
<gene>
    <name evidence="2" type="ORF">QE440_000601</name>
</gene>
<dbReference type="SUPFAM" id="SSF50969">
    <property type="entry name" value="YVTN repeat-like/Quinoprotein amine dehydrogenase"/>
    <property type="match status" value="1"/>
</dbReference>
<accession>A0AAJ2EY24</accession>
<feature type="chain" id="PRO_5042532773" evidence="1">
    <location>
        <begin position="22"/>
        <end position="385"/>
    </location>
</feature>
<dbReference type="EMBL" id="JAVJAF010000001">
    <property type="protein sequence ID" value="MDR6232860.1"/>
    <property type="molecule type" value="Genomic_DNA"/>
</dbReference>